<dbReference type="InterPro" id="IPR004244">
    <property type="entry name" value="Transposase_22"/>
</dbReference>
<dbReference type="EMBL" id="CM014085">
    <property type="protein sequence ID" value="TKS74092.1"/>
    <property type="molecule type" value="Genomic_DNA"/>
</dbReference>
<evidence type="ECO:0000256" key="1">
    <source>
        <dbReference type="SAM" id="Coils"/>
    </source>
</evidence>
<evidence type="ECO:0000256" key="2">
    <source>
        <dbReference type="SAM" id="MobiDB-lite"/>
    </source>
</evidence>
<evidence type="ECO:0000313" key="4">
    <source>
        <dbReference type="Proteomes" id="UP000298787"/>
    </source>
</evidence>
<keyword evidence="1" id="KW-0175">Coiled coil</keyword>
<sequence length="287" mass="31765">MAPGKMQAASEQDSVILAELRRLRKEHTEAANDNKKAMARLETNMKELVERTASLEQQVEHVEERLGDMEDKTARLERVAAFLLHQEAKLVAKCEDLESRAIRNNIRINGIPEGSEKNDMIRFAFANLKDKDKDKKLVCEDPDVERVRRGFSGEKSVALAPPPEEEEEEEDGEAHFHPWVRELGRPGGRTTRRPPEEPSPLPAGPGARGARESVPVSVVVPPRVFLDRPGYQPGERAAPAGSLLFSPFRKSGARIPAPPPSAAARERVEISTQPDLLPANSSGRSSR</sequence>
<dbReference type="Proteomes" id="UP000298787">
    <property type="component" value="Chromosome 8"/>
</dbReference>
<proteinExistence type="predicted"/>
<reference evidence="3 4" key="1">
    <citation type="submission" date="2019-01" db="EMBL/GenBank/DDBJ databases">
        <title>Genome Assembly of Collichthys lucidus.</title>
        <authorList>
            <person name="Cai M."/>
            <person name="Xiao S."/>
        </authorList>
    </citation>
    <scope>NUCLEOTIDE SEQUENCE [LARGE SCALE GENOMIC DNA]</scope>
    <source>
        <strain evidence="3">JT15FE1705JMU</strain>
        <tissue evidence="3">Muscle</tissue>
    </source>
</reference>
<protein>
    <submittedName>
        <fullName evidence="3">Uncharacterized protein</fullName>
    </submittedName>
</protein>
<name>A0A4V6ANU2_COLLU</name>
<gene>
    <name evidence="3" type="ORF">D9C73_008173</name>
</gene>
<dbReference type="STRING" id="240159.A0A4V6ANU2"/>
<feature type="coiled-coil region" evidence="1">
    <location>
        <begin position="20"/>
        <end position="79"/>
    </location>
</feature>
<feature type="compositionally biased region" description="Acidic residues" evidence="2">
    <location>
        <begin position="163"/>
        <end position="172"/>
    </location>
</feature>
<feature type="compositionally biased region" description="Polar residues" evidence="2">
    <location>
        <begin position="270"/>
        <end position="287"/>
    </location>
</feature>
<organism evidence="3 4">
    <name type="scientific">Collichthys lucidus</name>
    <name type="common">Big head croaker</name>
    <name type="synonym">Sciaena lucida</name>
    <dbReference type="NCBI Taxonomy" id="240159"/>
    <lineage>
        <taxon>Eukaryota</taxon>
        <taxon>Metazoa</taxon>
        <taxon>Chordata</taxon>
        <taxon>Craniata</taxon>
        <taxon>Vertebrata</taxon>
        <taxon>Euteleostomi</taxon>
        <taxon>Actinopterygii</taxon>
        <taxon>Neopterygii</taxon>
        <taxon>Teleostei</taxon>
        <taxon>Neoteleostei</taxon>
        <taxon>Acanthomorphata</taxon>
        <taxon>Eupercaria</taxon>
        <taxon>Sciaenidae</taxon>
        <taxon>Collichthys</taxon>
    </lineage>
</organism>
<dbReference type="AlphaFoldDB" id="A0A4V6ANU2"/>
<feature type="region of interest" description="Disordered" evidence="2">
    <location>
        <begin position="249"/>
        <end position="287"/>
    </location>
</feature>
<feature type="compositionally biased region" description="Basic and acidic residues" evidence="2">
    <location>
        <begin position="173"/>
        <end position="184"/>
    </location>
</feature>
<feature type="region of interest" description="Disordered" evidence="2">
    <location>
        <begin position="152"/>
        <end position="219"/>
    </location>
</feature>
<keyword evidence="4" id="KW-1185">Reference proteome</keyword>
<dbReference type="PANTHER" id="PTHR11505">
    <property type="entry name" value="L1 TRANSPOSABLE ELEMENT-RELATED"/>
    <property type="match status" value="1"/>
</dbReference>
<evidence type="ECO:0000313" key="3">
    <source>
        <dbReference type="EMBL" id="TKS74092.1"/>
    </source>
</evidence>
<accession>A0A4V6ANU2</accession>